<proteinExistence type="predicted"/>
<accession>A0A402B969</accession>
<sequence>MDFDDELFEQEDKIGSDDLLAADDLRLPESANPLVRLHAMRSWLKRKEKEANLDMGTAALDLQDLQVSSETAHLRRRAYQEQQEQLQIKQNAFQQAQERMAAYEEADDMLEDCVNHTTVSERLMVEYYLQVEELIQTGLAESDQVATPRLEALYEVQNRIERIGASYEED</sequence>
<reference evidence="3" key="1">
    <citation type="submission" date="2018-12" db="EMBL/GenBank/DDBJ databases">
        <title>Tengunoibacter tsumagoiensis gen. nov., sp. nov., Dictyobacter kobayashii sp. nov., D. alpinus sp. nov., and D. joshuensis sp. nov. and description of Dictyobacteraceae fam. nov. within the order Ktedonobacterales isolated from Tengu-no-mugimeshi.</title>
        <authorList>
            <person name="Wang C.M."/>
            <person name="Zheng Y."/>
            <person name="Sakai Y."/>
            <person name="Toyoda A."/>
            <person name="Minakuchi Y."/>
            <person name="Abe K."/>
            <person name="Yokota A."/>
            <person name="Yabe S."/>
        </authorList>
    </citation>
    <scope>NUCLEOTIDE SEQUENCE [LARGE SCALE GENOMIC DNA]</scope>
    <source>
        <strain evidence="3">Uno16</strain>
    </source>
</reference>
<evidence type="ECO:0000313" key="3">
    <source>
        <dbReference type="Proteomes" id="UP000287171"/>
    </source>
</evidence>
<dbReference type="Proteomes" id="UP000287171">
    <property type="component" value="Unassembled WGS sequence"/>
</dbReference>
<keyword evidence="1" id="KW-0175">Coiled coil</keyword>
<dbReference type="RefSeq" id="WP_126628143.1">
    <property type="nucleotide sequence ID" value="NZ_BIFT01000001.1"/>
</dbReference>
<dbReference type="OrthoDB" id="164585at2"/>
<organism evidence="2 3">
    <name type="scientific">Dictyobacter alpinus</name>
    <dbReference type="NCBI Taxonomy" id="2014873"/>
    <lineage>
        <taxon>Bacteria</taxon>
        <taxon>Bacillati</taxon>
        <taxon>Chloroflexota</taxon>
        <taxon>Ktedonobacteria</taxon>
        <taxon>Ktedonobacterales</taxon>
        <taxon>Dictyobacteraceae</taxon>
        <taxon>Dictyobacter</taxon>
    </lineage>
</organism>
<dbReference type="EMBL" id="BIFT01000001">
    <property type="protein sequence ID" value="GCE27860.1"/>
    <property type="molecule type" value="Genomic_DNA"/>
</dbReference>
<keyword evidence="3" id="KW-1185">Reference proteome</keyword>
<evidence type="ECO:0000256" key="1">
    <source>
        <dbReference type="SAM" id="Coils"/>
    </source>
</evidence>
<protein>
    <submittedName>
        <fullName evidence="2">Uncharacterized protein</fullName>
    </submittedName>
</protein>
<evidence type="ECO:0000313" key="2">
    <source>
        <dbReference type="EMBL" id="GCE27860.1"/>
    </source>
</evidence>
<feature type="coiled-coil region" evidence="1">
    <location>
        <begin position="79"/>
        <end position="106"/>
    </location>
</feature>
<comment type="caution">
    <text evidence="2">The sequence shown here is derived from an EMBL/GenBank/DDBJ whole genome shotgun (WGS) entry which is preliminary data.</text>
</comment>
<gene>
    <name evidence="2" type="ORF">KDA_33440</name>
</gene>
<dbReference type="AlphaFoldDB" id="A0A402B969"/>
<name>A0A402B969_9CHLR</name>